<accession>A0A481Z2K7</accession>
<organism evidence="1">
    <name type="scientific">Pithovirus LCPAC101</name>
    <dbReference type="NCBI Taxonomy" id="2506586"/>
    <lineage>
        <taxon>Viruses</taxon>
        <taxon>Pithoviruses</taxon>
    </lineage>
</organism>
<evidence type="ECO:0000313" key="1">
    <source>
        <dbReference type="EMBL" id="QBK89972.1"/>
    </source>
</evidence>
<proteinExistence type="predicted"/>
<reference evidence="1" key="1">
    <citation type="journal article" date="2019" name="MBio">
        <title>Virus Genomes from Deep Sea Sediments Expand the Ocean Megavirome and Support Independent Origins of Viral Gigantism.</title>
        <authorList>
            <person name="Backstrom D."/>
            <person name="Yutin N."/>
            <person name="Jorgensen S.L."/>
            <person name="Dharamshi J."/>
            <person name="Homa F."/>
            <person name="Zaremba-Niedwiedzka K."/>
            <person name="Spang A."/>
            <person name="Wolf Y.I."/>
            <person name="Koonin E.V."/>
            <person name="Ettema T.J."/>
        </authorList>
    </citation>
    <scope>NUCLEOTIDE SEQUENCE</scope>
</reference>
<gene>
    <name evidence="1" type="ORF">LCPAC101_02550</name>
</gene>
<dbReference type="EMBL" id="MK500450">
    <property type="protein sequence ID" value="QBK89972.1"/>
    <property type="molecule type" value="Genomic_DNA"/>
</dbReference>
<sequence>MDIPLSGTEIKLGKKGHTLRSTDNIYRYDIITNPYHPTINGKWKNIQEILHSDSVDIVNQKMISLNEDNINKNRISKYRFDVIWKNKHNGLFDDIKQLISNVSYEPITYSFTIDGLRDDEDEYLHVSDILMLYLIKLYSVDIDYLLLTVISSGDKLIYTYTSYHNNYPVYILRELRLYKLTLFPLDIDSIKNYRLLSTDTLTPYAAGNIFRNITGNNIKTLSSKFPLFLIDNKIVTDHVDRMKDYTMNLRNDGYVSFPKLNMSMSPDKLLLLSEIIKNWDCKLERVNPIIVAKIINETKHDYLSEQWLLGSLEYIMNMKIPKVSVYAPIFWLDMIDSNSYNLDNEIKFRYACIKSYLNVVRSNPLLIPYIKYLTIPNSRYCSGMFANPKSVSLFKSQLNDMLDNSEHIVFRDFGDMTKEHYDHAMSYRYVLQSQSKYYVESLIIIYEKNIYVSYMTTISSDHNKYLNMKIDNMVDICRSNILDYDVNNKTIENVNVENVNVENDAQCGINTDSEENKPYNPLYDILHKRTVNLPMLLTSSSSSDILNKDKGNIIHISDDIYAIKIKDTLELYPHRDLIISCESIRDGHVSSPDNFLRGILNTPIIHDISLNMGEILLHEQNISFGGNDLVLYSFEVKFNRDDFYVSQYDSIISSQNKDSQNIDEDILSLSIENSLIMNYDEMDISGFVARDPGYIKPLFDILLPKNIYEGEAMRGFISRVWKNGWFLSQWSKEIYMSHNKMSHQQFNIPPWLRRARENYTYALDAIKILLSLSKIQQS</sequence>
<name>A0A481Z2K7_9VIRU</name>
<protein>
    <submittedName>
        <fullName evidence="1">Uncharacterized protein</fullName>
    </submittedName>
</protein>